<organism evidence="10 11">
    <name type="scientific">Diploscapter pachys</name>
    <dbReference type="NCBI Taxonomy" id="2018661"/>
    <lineage>
        <taxon>Eukaryota</taxon>
        <taxon>Metazoa</taxon>
        <taxon>Ecdysozoa</taxon>
        <taxon>Nematoda</taxon>
        <taxon>Chromadorea</taxon>
        <taxon>Rhabditida</taxon>
        <taxon>Rhabditina</taxon>
        <taxon>Rhabditomorpha</taxon>
        <taxon>Rhabditoidea</taxon>
        <taxon>Rhabditidae</taxon>
        <taxon>Diploscapter</taxon>
    </lineage>
</organism>
<dbReference type="PANTHER" id="PTHR11588">
    <property type="entry name" value="TUBULIN"/>
    <property type="match status" value="1"/>
</dbReference>
<protein>
    <recommendedName>
        <fullName evidence="8">Tubulin gamma chain</fullName>
    </recommendedName>
</protein>
<dbReference type="SMART" id="SM00864">
    <property type="entry name" value="Tubulin"/>
    <property type="match status" value="1"/>
</dbReference>
<dbReference type="GO" id="GO:0005874">
    <property type="term" value="C:microtubule"/>
    <property type="evidence" value="ECO:0007669"/>
    <property type="project" value="UniProtKB-KW"/>
</dbReference>
<keyword evidence="3" id="KW-0963">Cytoplasm</keyword>
<sequence length="416" mass="46776">MSRIHGSLMSVHVGQCGNQLAQSFWKSLCDEHGIDERGQPIHDMDPTDNKEMFFYQADDNHYIPRAILIDLEPRVINGMMQHKDFGHLFNQDNIYLSTHGGGAGNNWASGYHQASEVYEEIMDKIVREAENEDVMEGFLFTHSISGGTGSGMGSMLLEKMADHFDKKVIQTYSVFANQDDGAGDVVVHPYNSILSMQRLIEFPTHTVVLDNSALHRLASGKFRTETPTFDHINSLVARIMSTTTAPYRFNSLMIPSIRHLNIAPFSPLHFLQSGFSPVVDPNTTFTRKTSVADIVRYLLKPSSMMVSTANRAKPDDCVIAAYLMLQGQIDPMDLHRLESSTDVSGLILNNSTSIAPLFEMLMGKFDKLRSKKAFLDRFEKEASFDLAMMDEAKMAVEDLVEHYKSIKKMDYITKGI</sequence>
<name>A0A2A2JBB3_9BILA</name>
<proteinExistence type="inferred from homology"/>
<dbReference type="SUPFAM" id="SSF52490">
    <property type="entry name" value="Tubulin nucleotide-binding domain-like"/>
    <property type="match status" value="1"/>
</dbReference>
<dbReference type="InterPro" id="IPR003008">
    <property type="entry name" value="Tubulin_FtsZ_GTPase"/>
</dbReference>
<dbReference type="InterPro" id="IPR008280">
    <property type="entry name" value="Tub_FtsZ_C"/>
</dbReference>
<dbReference type="GO" id="GO:0000930">
    <property type="term" value="C:gamma-tubulin complex"/>
    <property type="evidence" value="ECO:0007669"/>
    <property type="project" value="InterPro"/>
</dbReference>
<dbReference type="InterPro" id="IPR023123">
    <property type="entry name" value="Tubulin_C"/>
</dbReference>
<keyword evidence="7" id="KW-0206">Cytoskeleton</keyword>
<dbReference type="OrthoDB" id="10249382at2759"/>
<dbReference type="InterPro" id="IPR036525">
    <property type="entry name" value="Tubulin/FtsZ_GTPase_sf"/>
</dbReference>
<keyword evidence="5 8" id="KW-0547">Nucleotide-binding</keyword>
<comment type="similarity">
    <text evidence="2 8">Belongs to the tubulin family.</text>
</comment>
<dbReference type="GO" id="GO:0098813">
    <property type="term" value="P:nuclear chromosome segregation"/>
    <property type="evidence" value="ECO:0007669"/>
    <property type="project" value="UniProtKB-ARBA"/>
</dbReference>
<evidence type="ECO:0000256" key="3">
    <source>
        <dbReference type="ARBA" id="ARBA00022490"/>
    </source>
</evidence>
<dbReference type="Pfam" id="PF00091">
    <property type="entry name" value="Tubulin"/>
    <property type="match status" value="1"/>
</dbReference>
<evidence type="ECO:0000256" key="4">
    <source>
        <dbReference type="ARBA" id="ARBA00022701"/>
    </source>
</evidence>
<evidence type="ECO:0000256" key="7">
    <source>
        <dbReference type="ARBA" id="ARBA00023212"/>
    </source>
</evidence>
<dbReference type="GO" id="GO:0031122">
    <property type="term" value="P:cytoplasmic microtubule organization"/>
    <property type="evidence" value="ECO:0007669"/>
    <property type="project" value="InterPro"/>
</dbReference>
<dbReference type="CDD" id="cd02188">
    <property type="entry name" value="gamma_tubulin"/>
    <property type="match status" value="1"/>
</dbReference>
<dbReference type="Gene3D" id="3.40.50.1440">
    <property type="entry name" value="Tubulin/FtsZ, GTPase domain"/>
    <property type="match status" value="1"/>
</dbReference>
<dbReference type="STRING" id="2018661.A0A2A2JBB3"/>
<evidence type="ECO:0000313" key="10">
    <source>
        <dbReference type="EMBL" id="PAV58917.1"/>
    </source>
</evidence>
<dbReference type="InterPro" id="IPR018316">
    <property type="entry name" value="Tubulin/FtsZ_2-layer-sand-dom"/>
</dbReference>
<dbReference type="AlphaFoldDB" id="A0A2A2JBB3"/>
<feature type="domain" description="Tubulin/FtsZ GTPase" evidence="9">
    <location>
        <begin position="50"/>
        <end position="251"/>
    </location>
</feature>
<dbReference type="PROSITE" id="PS00227">
    <property type="entry name" value="TUBULIN"/>
    <property type="match status" value="1"/>
</dbReference>
<dbReference type="EMBL" id="LIAE01010555">
    <property type="protein sequence ID" value="PAV58917.1"/>
    <property type="molecule type" value="Genomic_DNA"/>
</dbReference>
<dbReference type="Proteomes" id="UP000218231">
    <property type="component" value="Unassembled WGS sequence"/>
</dbReference>
<keyword evidence="11" id="KW-1185">Reference proteome</keyword>
<evidence type="ECO:0000256" key="2">
    <source>
        <dbReference type="ARBA" id="ARBA00009636"/>
    </source>
</evidence>
<dbReference type="GO" id="GO:0007020">
    <property type="term" value="P:microtubule nucleation"/>
    <property type="evidence" value="ECO:0007669"/>
    <property type="project" value="InterPro"/>
</dbReference>
<evidence type="ECO:0000313" key="11">
    <source>
        <dbReference type="Proteomes" id="UP000218231"/>
    </source>
</evidence>
<dbReference type="GO" id="GO:0005525">
    <property type="term" value="F:GTP binding"/>
    <property type="evidence" value="ECO:0007669"/>
    <property type="project" value="UniProtKB-UniRule"/>
</dbReference>
<keyword evidence="6 8" id="KW-0342">GTP-binding</keyword>
<keyword evidence="4 8" id="KW-0493">Microtubule</keyword>
<dbReference type="Gene3D" id="1.10.287.600">
    <property type="entry name" value="Helix hairpin bin"/>
    <property type="match status" value="1"/>
</dbReference>
<comment type="caution">
    <text evidence="10">The sequence shown here is derived from an EMBL/GenBank/DDBJ whole genome shotgun (WGS) entry which is preliminary data.</text>
</comment>
<dbReference type="InterPro" id="IPR017975">
    <property type="entry name" value="Tubulin_CS"/>
</dbReference>
<reference evidence="10 11" key="1">
    <citation type="journal article" date="2017" name="Curr. Biol.">
        <title>Genome architecture and evolution of a unichromosomal asexual nematode.</title>
        <authorList>
            <person name="Fradin H."/>
            <person name="Zegar C."/>
            <person name="Gutwein M."/>
            <person name="Lucas J."/>
            <person name="Kovtun M."/>
            <person name="Corcoran D."/>
            <person name="Baugh L.R."/>
            <person name="Kiontke K."/>
            <person name="Gunsalus K."/>
            <person name="Fitch D.H."/>
            <person name="Piano F."/>
        </authorList>
    </citation>
    <scope>NUCLEOTIDE SEQUENCE [LARGE SCALE GENOMIC DNA]</scope>
    <source>
        <strain evidence="10">PF1309</strain>
    </source>
</reference>
<evidence type="ECO:0000259" key="9">
    <source>
        <dbReference type="SMART" id="SM00864"/>
    </source>
</evidence>
<dbReference type="PRINTS" id="PR01164">
    <property type="entry name" value="GAMMATUBULIN"/>
</dbReference>
<dbReference type="SUPFAM" id="SSF55307">
    <property type="entry name" value="Tubulin C-terminal domain-like"/>
    <property type="match status" value="1"/>
</dbReference>
<dbReference type="InterPro" id="IPR002454">
    <property type="entry name" value="Gamma_tubulin"/>
</dbReference>
<accession>A0A2A2JBB3</accession>
<dbReference type="FunFam" id="1.10.287.600:FF:000004">
    <property type="entry name" value="Tubulin gamma chain"/>
    <property type="match status" value="1"/>
</dbReference>
<comment type="function">
    <text evidence="8">Tubulin is the major constituent of microtubules, protein filaments consisting of alpha- and beta-tubulin heterodimers. Gamma-tubulin is a key component of the gamma-tubulin ring complex (gTuRC) which mediates microtubule nucleation. The gTuRC regulates the minus-end nucleation of alpha-beta tubulin heterodimers that grow into microtubule protafilaments, a critical step in centrosome duplication and spindle formation.</text>
</comment>
<dbReference type="InterPro" id="IPR000217">
    <property type="entry name" value="Tubulin"/>
</dbReference>
<evidence type="ECO:0000256" key="6">
    <source>
        <dbReference type="ARBA" id="ARBA00023134"/>
    </source>
</evidence>
<evidence type="ECO:0000256" key="1">
    <source>
        <dbReference type="ARBA" id="ARBA00004267"/>
    </source>
</evidence>
<evidence type="ECO:0000256" key="8">
    <source>
        <dbReference type="RuleBase" id="RU000352"/>
    </source>
</evidence>
<dbReference type="GO" id="GO:0000280">
    <property type="term" value="P:nuclear division"/>
    <property type="evidence" value="ECO:0007669"/>
    <property type="project" value="UniProtKB-ARBA"/>
</dbReference>
<dbReference type="Pfam" id="PF03953">
    <property type="entry name" value="Tubulin_C"/>
    <property type="match status" value="1"/>
</dbReference>
<dbReference type="GO" id="GO:0005813">
    <property type="term" value="C:centrosome"/>
    <property type="evidence" value="ECO:0007669"/>
    <property type="project" value="UniProtKB-ARBA"/>
</dbReference>
<gene>
    <name evidence="10" type="ORF">WR25_13968</name>
</gene>
<dbReference type="PRINTS" id="PR01161">
    <property type="entry name" value="TUBULIN"/>
</dbReference>
<evidence type="ECO:0000256" key="5">
    <source>
        <dbReference type="ARBA" id="ARBA00022741"/>
    </source>
</evidence>
<comment type="subcellular location">
    <subcellularLocation>
        <location evidence="1">Cytoplasm</location>
        <location evidence="1">Cytoskeleton</location>
        <location evidence="1">Microtubule organizing center</location>
    </subcellularLocation>
</comment>